<evidence type="ECO:0000313" key="6">
    <source>
        <dbReference type="EMBL" id="KIM75794.1"/>
    </source>
</evidence>
<evidence type="ECO:0000256" key="5">
    <source>
        <dbReference type="SAM" id="MobiDB-lite"/>
    </source>
</evidence>
<dbReference type="GO" id="GO:0004497">
    <property type="term" value="F:monooxygenase activity"/>
    <property type="evidence" value="ECO:0007669"/>
    <property type="project" value="UniProtKB-KW"/>
</dbReference>
<evidence type="ECO:0000313" key="7">
    <source>
        <dbReference type="Proteomes" id="UP000054166"/>
    </source>
</evidence>
<dbReference type="Gene3D" id="3.50.50.60">
    <property type="entry name" value="FAD/NAD(P)-binding domain"/>
    <property type="match status" value="1"/>
</dbReference>
<dbReference type="HOGENOM" id="CLU_024648_4_2_1"/>
<dbReference type="InterPro" id="IPR006905">
    <property type="entry name" value="Flavin_halogenase"/>
</dbReference>
<dbReference type="STRING" id="765440.A0A0C3F7B2"/>
<dbReference type="InParanoid" id="A0A0C3F7B2"/>
<gene>
    <name evidence="6" type="ORF">PILCRDRAFT_98861</name>
</gene>
<accession>A0A0C3F7B2</accession>
<sequence length="609" mass="66583">MIFPPPHHPPKHVQVLVIGGGPAGSYAAAALAREGLDVAIFEATKFPRYHVGESLIPSIRHYMRFIGAEEKLANHGFVRKPGSAIKFNQFKREGYTDFVALGHNNNAWNVVRSEFDEILLKHARSSGAKVTELIRVKSLSFSSTDPSKPISACWTHSPSFCFSSSSSSSSSGTDDDLPNAPITGTTTFDYVIDATGRAGLISTNYLKNRHFNASLKNIAIWGYWKDVDTYGVGTEREGAPWFEALTDESGWAWFIPLHDGTTSIGIVMNQKIFNADAKTTDSSPSPSLTSRYRSYLPLAPGLLELIGDGVLTTKPVSPPNSPNGSDSTANDFRSKEPLVKSATDFSYSADQYAGHGYRIVGDAGSFIDPFFSSGVHLALTSALSAASTICAALRGDCSEQEAAEWHTKRVATSYTRFQVVVLSAYKQIRAQSTDVLSDINEDNYDRAFGFLRPVIQGASDMGTRLSENELQKSLDFCVNLFSPTSPEQHERVANSGVSKNLLDVNAPLMDSDTLEGALRKLAETKMVVNKINARRVVHSEYAINNLESEGLNGYVVRLEKGKLGLTRVLLRTLIPFNLLRILPNVRDEAVFDLISDTSSDLEKNFAKSS</sequence>
<dbReference type="AlphaFoldDB" id="A0A0C3F7B2"/>
<dbReference type="InterPro" id="IPR050816">
    <property type="entry name" value="Flavin-dep_Halogenase_NPB"/>
</dbReference>
<proteinExistence type="inferred from homology"/>
<dbReference type="GO" id="GO:0044550">
    <property type="term" value="P:secondary metabolite biosynthetic process"/>
    <property type="evidence" value="ECO:0007669"/>
    <property type="project" value="UniProtKB-ARBA"/>
</dbReference>
<evidence type="ECO:0008006" key="8">
    <source>
        <dbReference type="Google" id="ProtNLM"/>
    </source>
</evidence>
<dbReference type="PRINTS" id="PR00420">
    <property type="entry name" value="RNGMNOXGNASE"/>
</dbReference>
<reference evidence="7" key="2">
    <citation type="submission" date="2015-01" db="EMBL/GenBank/DDBJ databases">
        <title>Evolutionary Origins and Diversification of the Mycorrhizal Mutualists.</title>
        <authorList>
            <consortium name="DOE Joint Genome Institute"/>
            <consortium name="Mycorrhizal Genomics Consortium"/>
            <person name="Kohler A."/>
            <person name="Kuo A."/>
            <person name="Nagy L.G."/>
            <person name="Floudas D."/>
            <person name="Copeland A."/>
            <person name="Barry K.W."/>
            <person name="Cichocki N."/>
            <person name="Veneault-Fourrey C."/>
            <person name="LaButti K."/>
            <person name="Lindquist E.A."/>
            <person name="Lipzen A."/>
            <person name="Lundell T."/>
            <person name="Morin E."/>
            <person name="Murat C."/>
            <person name="Riley R."/>
            <person name="Ohm R."/>
            <person name="Sun H."/>
            <person name="Tunlid A."/>
            <person name="Henrissat B."/>
            <person name="Grigoriev I.V."/>
            <person name="Hibbett D.S."/>
            <person name="Martin F."/>
        </authorList>
    </citation>
    <scope>NUCLEOTIDE SEQUENCE [LARGE SCALE GENOMIC DNA]</scope>
    <source>
        <strain evidence="7">F 1598</strain>
    </source>
</reference>
<dbReference type="Pfam" id="PF04820">
    <property type="entry name" value="Trp_halogenase"/>
    <property type="match status" value="2"/>
</dbReference>
<protein>
    <recommendedName>
        <fullName evidence="8">FAD-binding domain-containing protein</fullName>
    </recommendedName>
</protein>
<keyword evidence="2" id="KW-0560">Oxidoreductase</keyword>
<dbReference type="GO" id="GO:0140907">
    <property type="term" value="F:flavin-dependent halogenase activity"/>
    <property type="evidence" value="ECO:0007669"/>
    <property type="project" value="UniProtKB-ARBA"/>
</dbReference>
<dbReference type="PANTHER" id="PTHR43747">
    <property type="entry name" value="FAD-BINDING PROTEIN"/>
    <property type="match status" value="1"/>
</dbReference>
<reference evidence="6 7" key="1">
    <citation type="submission" date="2014-04" db="EMBL/GenBank/DDBJ databases">
        <authorList>
            <consortium name="DOE Joint Genome Institute"/>
            <person name="Kuo A."/>
            <person name="Tarkka M."/>
            <person name="Buscot F."/>
            <person name="Kohler A."/>
            <person name="Nagy L.G."/>
            <person name="Floudas D."/>
            <person name="Copeland A."/>
            <person name="Barry K.W."/>
            <person name="Cichocki N."/>
            <person name="Veneault-Fourrey C."/>
            <person name="LaButti K."/>
            <person name="Lindquist E.A."/>
            <person name="Lipzen A."/>
            <person name="Lundell T."/>
            <person name="Morin E."/>
            <person name="Murat C."/>
            <person name="Sun H."/>
            <person name="Tunlid A."/>
            <person name="Henrissat B."/>
            <person name="Grigoriev I.V."/>
            <person name="Hibbett D.S."/>
            <person name="Martin F."/>
            <person name="Nordberg H.P."/>
            <person name="Cantor M.N."/>
            <person name="Hua S.X."/>
        </authorList>
    </citation>
    <scope>NUCLEOTIDE SEQUENCE [LARGE SCALE GENOMIC DNA]</scope>
    <source>
        <strain evidence="6 7">F 1598</strain>
    </source>
</reference>
<feature type="region of interest" description="Disordered" evidence="5">
    <location>
        <begin position="313"/>
        <end position="333"/>
    </location>
</feature>
<evidence type="ECO:0000256" key="3">
    <source>
        <dbReference type="ARBA" id="ARBA00023033"/>
    </source>
</evidence>
<dbReference type="OrthoDB" id="3340390at2759"/>
<evidence type="ECO:0000256" key="2">
    <source>
        <dbReference type="ARBA" id="ARBA00023002"/>
    </source>
</evidence>
<name>A0A0C3F7B2_PILCF</name>
<comment type="similarity">
    <text evidence="1">Belongs to the flavin-dependent halogenase family.</text>
</comment>
<dbReference type="EMBL" id="KN833042">
    <property type="protein sequence ID" value="KIM75794.1"/>
    <property type="molecule type" value="Genomic_DNA"/>
</dbReference>
<dbReference type="InterPro" id="IPR036188">
    <property type="entry name" value="FAD/NAD-bd_sf"/>
</dbReference>
<evidence type="ECO:0000256" key="4">
    <source>
        <dbReference type="ARBA" id="ARBA00049364"/>
    </source>
</evidence>
<dbReference type="PANTHER" id="PTHR43747:SF5">
    <property type="entry name" value="FAD-BINDING DOMAIN-CONTAINING PROTEIN"/>
    <property type="match status" value="1"/>
</dbReference>
<dbReference type="Proteomes" id="UP000054166">
    <property type="component" value="Unassembled WGS sequence"/>
</dbReference>
<feature type="compositionally biased region" description="Polar residues" evidence="5">
    <location>
        <begin position="322"/>
        <end position="331"/>
    </location>
</feature>
<dbReference type="SUPFAM" id="SSF51905">
    <property type="entry name" value="FAD/NAD(P)-binding domain"/>
    <property type="match status" value="1"/>
</dbReference>
<keyword evidence="7" id="KW-1185">Reference proteome</keyword>
<evidence type="ECO:0000256" key="1">
    <source>
        <dbReference type="ARBA" id="ARBA00005706"/>
    </source>
</evidence>
<comment type="catalytic activity">
    <reaction evidence="4">
        <text>melleolide F + FADH2 + chloride + O2 = 6'-chloromelleolide F + FAD + 2 H2O + H(+)</text>
        <dbReference type="Rhea" id="RHEA:67160"/>
        <dbReference type="ChEBI" id="CHEBI:15377"/>
        <dbReference type="ChEBI" id="CHEBI:15378"/>
        <dbReference type="ChEBI" id="CHEBI:15379"/>
        <dbReference type="ChEBI" id="CHEBI:17996"/>
        <dbReference type="ChEBI" id="CHEBI:57692"/>
        <dbReference type="ChEBI" id="CHEBI:58307"/>
        <dbReference type="ChEBI" id="CHEBI:167712"/>
        <dbReference type="ChEBI" id="CHEBI:167713"/>
    </reaction>
    <physiologicalReaction direction="left-to-right" evidence="4">
        <dbReference type="Rhea" id="RHEA:67161"/>
    </physiologicalReaction>
</comment>
<organism evidence="6 7">
    <name type="scientific">Piloderma croceum (strain F 1598)</name>
    <dbReference type="NCBI Taxonomy" id="765440"/>
    <lineage>
        <taxon>Eukaryota</taxon>
        <taxon>Fungi</taxon>
        <taxon>Dikarya</taxon>
        <taxon>Basidiomycota</taxon>
        <taxon>Agaricomycotina</taxon>
        <taxon>Agaricomycetes</taxon>
        <taxon>Agaricomycetidae</taxon>
        <taxon>Atheliales</taxon>
        <taxon>Atheliaceae</taxon>
        <taxon>Piloderma</taxon>
    </lineage>
</organism>
<keyword evidence="3" id="KW-0503">Monooxygenase</keyword>